<dbReference type="OrthoDB" id="4640255at2"/>
<dbReference type="InterPro" id="IPR000943">
    <property type="entry name" value="RNA_pol_sigma70"/>
</dbReference>
<dbReference type="InterPro" id="IPR010982">
    <property type="entry name" value="Lambda_DNA-bd_dom_sf"/>
</dbReference>
<dbReference type="GO" id="GO:0006352">
    <property type="term" value="P:DNA-templated transcription initiation"/>
    <property type="evidence" value="ECO:0007669"/>
    <property type="project" value="InterPro"/>
</dbReference>
<proteinExistence type="predicted"/>
<dbReference type="GO" id="GO:0003677">
    <property type="term" value="F:DNA binding"/>
    <property type="evidence" value="ECO:0007669"/>
    <property type="project" value="InterPro"/>
</dbReference>
<dbReference type="SMART" id="SM00530">
    <property type="entry name" value="HTH_XRE"/>
    <property type="match status" value="1"/>
</dbReference>
<dbReference type="Proteomes" id="UP000198937">
    <property type="component" value="Unassembled WGS sequence"/>
</dbReference>
<dbReference type="EMBL" id="FMIA01000002">
    <property type="protein sequence ID" value="SCL51536.1"/>
    <property type="molecule type" value="Genomic_DNA"/>
</dbReference>
<dbReference type="PROSITE" id="PS50943">
    <property type="entry name" value="HTH_CROC1"/>
    <property type="match status" value="1"/>
</dbReference>
<name>A0A1C6UBW3_9ACTN</name>
<dbReference type="GO" id="GO:0003700">
    <property type="term" value="F:DNA-binding transcription factor activity"/>
    <property type="evidence" value="ECO:0007669"/>
    <property type="project" value="InterPro"/>
</dbReference>
<dbReference type="Gene3D" id="1.10.260.40">
    <property type="entry name" value="lambda repressor-like DNA-binding domains"/>
    <property type="match status" value="1"/>
</dbReference>
<evidence type="ECO:0000313" key="4">
    <source>
        <dbReference type="Proteomes" id="UP000198937"/>
    </source>
</evidence>
<gene>
    <name evidence="3" type="ORF">GA0070617_1808</name>
</gene>
<organism evidence="3 4">
    <name type="scientific">Micromonospora yangpuensis</name>
    <dbReference type="NCBI Taxonomy" id="683228"/>
    <lineage>
        <taxon>Bacteria</taxon>
        <taxon>Bacillati</taxon>
        <taxon>Actinomycetota</taxon>
        <taxon>Actinomycetes</taxon>
        <taxon>Micromonosporales</taxon>
        <taxon>Micromonosporaceae</taxon>
        <taxon>Micromonospora</taxon>
    </lineage>
</organism>
<dbReference type="RefSeq" id="WP_091435525.1">
    <property type="nucleotide sequence ID" value="NZ_BMMJ01000001.1"/>
</dbReference>
<evidence type="ECO:0000256" key="1">
    <source>
        <dbReference type="SAM" id="MobiDB-lite"/>
    </source>
</evidence>
<evidence type="ECO:0000259" key="2">
    <source>
        <dbReference type="PROSITE" id="PS50943"/>
    </source>
</evidence>
<evidence type="ECO:0000313" key="3">
    <source>
        <dbReference type="EMBL" id="SCL51536.1"/>
    </source>
</evidence>
<dbReference type="SUPFAM" id="SSF47413">
    <property type="entry name" value="lambda repressor-like DNA-binding domains"/>
    <property type="match status" value="1"/>
</dbReference>
<feature type="domain" description="HTH cro/C1-type" evidence="2">
    <location>
        <begin position="10"/>
        <end position="63"/>
    </location>
</feature>
<keyword evidence="4" id="KW-1185">Reference proteome</keyword>
<dbReference type="Pfam" id="PF01381">
    <property type="entry name" value="HTH_3"/>
    <property type="match status" value="1"/>
</dbReference>
<feature type="region of interest" description="Disordered" evidence="1">
    <location>
        <begin position="78"/>
        <end position="101"/>
    </location>
</feature>
<dbReference type="PROSITE" id="PS00716">
    <property type="entry name" value="SIGMA70_2"/>
    <property type="match status" value="1"/>
</dbReference>
<reference evidence="3 4" key="1">
    <citation type="submission" date="2016-06" db="EMBL/GenBank/DDBJ databases">
        <authorList>
            <person name="Kjaerup R.B."/>
            <person name="Dalgaard T.S."/>
            <person name="Juul-Madsen H.R."/>
        </authorList>
    </citation>
    <scope>NUCLEOTIDE SEQUENCE [LARGE SCALE GENOMIC DNA]</scope>
    <source>
        <strain evidence="3 4">DSM 45577</strain>
    </source>
</reference>
<sequence length="101" mass="10142">MTAPVSGARLAEIRRHLGITQTQLAGAAGLSQARISQIESGAVTNLATLLAYVTGLGGHLDVVVRIGDLHLDVAGERARGCPATDPGQATAPGPALPPPTS</sequence>
<dbReference type="CDD" id="cd00093">
    <property type="entry name" value="HTH_XRE"/>
    <property type="match status" value="1"/>
</dbReference>
<dbReference type="STRING" id="683228.GA0070617_1808"/>
<accession>A0A1C6UBW3</accession>
<dbReference type="AlphaFoldDB" id="A0A1C6UBW3"/>
<protein>
    <submittedName>
        <fullName evidence="3">Helix-turn-helix</fullName>
    </submittedName>
</protein>
<dbReference type="InterPro" id="IPR001387">
    <property type="entry name" value="Cro/C1-type_HTH"/>
</dbReference>